<reference evidence="1 2" key="1">
    <citation type="submission" date="2020-02" db="EMBL/GenBank/DDBJ databases">
        <title>Draft genome sequence of Haematococcus lacustris strain NIES-144.</title>
        <authorList>
            <person name="Morimoto D."/>
            <person name="Nakagawa S."/>
            <person name="Yoshida T."/>
            <person name="Sawayama S."/>
        </authorList>
    </citation>
    <scope>NUCLEOTIDE SEQUENCE [LARGE SCALE GENOMIC DNA]</scope>
    <source>
        <strain evidence="1 2">NIES-144</strain>
    </source>
</reference>
<feature type="non-terminal residue" evidence="1">
    <location>
        <position position="1"/>
    </location>
</feature>
<gene>
    <name evidence="1" type="ORF">HaLaN_22411</name>
</gene>
<dbReference type="AlphaFoldDB" id="A0A699ZQK7"/>
<proteinExistence type="predicted"/>
<organism evidence="1 2">
    <name type="scientific">Haematococcus lacustris</name>
    <name type="common">Green alga</name>
    <name type="synonym">Haematococcus pluvialis</name>
    <dbReference type="NCBI Taxonomy" id="44745"/>
    <lineage>
        <taxon>Eukaryota</taxon>
        <taxon>Viridiplantae</taxon>
        <taxon>Chlorophyta</taxon>
        <taxon>core chlorophytes</taxon>
        <taxon>Chlorophyceae</taxon>
        <taxon>CS clade</taxon>
        <taxon>Chlamydomonadales</taxon>
        <taxon>Haematococcaceae</taxon>
        <taxon>Haematococcus</taxon>
    </lineage>
</organism>
<sequence length="18" mass="2010">MIILVTVYCRLELTQAGS</sequence>
<dbReference type="EMBL" id="BLLF01002577">
    <property type="protein sequence ID" value="GFH24591.1"/>
    <property type="molecule type" value="Genomic_DNA"/>
</dbReference>
<evidence type="ECO:0000313" key="1">
    <source>
        <dbReference type="EMBL" id="GFH24591.1"/>
    </source>
</evidence>
<keyword evidence="2" id="KW-1185">Reference proteome</keyword>
<comment type="caution">
    <text evidence="1">The sequence shown here is derived from an EMBL/GenBank/DDBJ whole genome shotgun (WGS) entry which is preliminary data.</text>
</comment>
<name>A0A699ZQK7_HAELA</name>
<dbReference type="Proteomes" id="UP000485058">
    <property type="component" value="Unassembled WGS sequence"/>
</dbReference>
<accession>A0A699ZQK7</accession>
<protein>
    <submittedName>
        <fullName evidence="1">Uncharacterized protein</fullName>
    </submittedName>
</protein>
<evidence type="ECO:0000313" key="2">
    <source>
        <dbReference type="Proteomes" id="UP000485058"/>
    </source>
</evidence>